<dbReference type="PANTHER" id="PTHR39201">
    <property type="entry name" value="EXPORTED PROTEIN-RELATED"/>
    <property type="match status" value="1"/>
</dbReference>
<dbReference type="InterPro" id="IPR008254">
    <property type="entry name" value="Flavodoxin/NO_synth"/>
</dbReference>
<dbReference type="GO" id="GO:0010181">
    <property type="term" value="F:FMN binding"/>
    <property type="evidence" value="ECO:0007669"/>
    <property type="project" value="InterPro"/>
</dbReference>
<gene>
    <name evidence="4" type="ORF">SAMN05216469_12826</name>
</gene>
<feature type="domain" description="Flavodoxin-like" evidence="3">
    <location>
        <begin position="80"/>
        <end position="245"/>
    </location>
</feature>
<dbReference type="InterPro" id="IPR029039">
    <property type="entry name" value="Flavoprotein-like_sf"/>
</dbReference>
<protein>
    <submittedName>
        <fullName evidence="4">Flavodoxin</fullName>
    </submittedName>
</protein>
<organism evidence="4 5">
    <name type="scientific">Ruminococcus albus</name>
    <dbReference type="NCBI Taxonomy" id="1264"/>
    <lineage>
        <taxon>Bacteria</taxon>
        <taxon>Bacillati</taxon>
        <taxon>Bacillota</taxon>
        <taxon>Clostridia</taxon>
        <taxon>Eubacteriales</taxon>
        <taxon>Oscillospiraceae</taxon>
        <taxon>Ruminococcus</taxon>
    </lineage>
</organism>
<name>A0A1H7Q2I8_RUMAL</name>
<reference evidence="4 5" key="1">
    <citation type="submission" date="2016-10" db="EMBL/GenBank/DDBJ databases">
        <authorList>
            <person name="de Groot N.N."/>
        </authorList>
    </citation>
    <scope>NUCLEOTIDE SEQUENCE [LARGE SCALE GENOMIC DNA]</scope>
    <source>
        <strain evidence="4 5">KH2T6</strain>
    </source>
</reference>
<sequence>MRKLSLILSVFMLCLTMTACASSEPDSAPSVAYNDKAVVQEKLNKSESKTDHNSGDKQSEAVTDTAEPKQTEQAFDSTNVLVAYFSRADENYSVVTIEVGNTQILGEYIANEVGADSFHIETVTPYPTGYDECCDIAKQEQNDNARPELNGSVENMEQYDIVFLGYPIWWGDMPMAVYTFMESYDWSDKVVIPFCTHEGSGLSGTDSSIARVTGAQVLTAIDMRGSTAQVLNDDTKQTVRTWLDELGF</sequence>
<keyword evidence="2" id="KW-0732">Signal</keyword>
<feature type="signal peptide" evidence="2">
    <location>
        <begin position="1"/>
        <end position="21"/>
    </location>
</feature>
<evidence type="ECO:0000313" key="4">
    <source>
        <dbReference type="EMBL" id="SEL42300.1"/>
    </source>
</evidence>
<evidence type="ECO:0000259" key="3">
    <source>
        <dbReference type="Pfam" id="PF12682"/>
    </source>
</evidence>
<dbReference type="AlphaFoldDB" id="A0A1H7Q2I8"/>
<dbReference type="PANTHER" id="PTHR39201:SF1">
    <property type="entry name" value="FLAVODOXIN-LIKE DOMAIN-CONTAINING PROTEIN"/>
    <property type="match status" value="1"/>
</dbReference>
<dbReference type="SUPFAM" id="SSF52218">
    <property type="entry name" value="Flavoproteins"/>
    <property type="match status" value="1"/>
</dbReference>
<evidence type="ECO:0000256" key="1">
    <source>
        <dbReference type="SAM" id="MobiDB-lite"/>
    </source>
</evidence>
<evidence type="ECO:0000313" key="5">
    <source>
        <dbReference type="Proteomes" id="UP000186015"/>
    </source>
</evidence>
<dbReference type="GO" id="GO:0016651">
    <property type="term" value="F:oxidoreductase activity, acting on NAD(P)H"/>
    <property type="evidence" value="ECO:0007669"/>
    <property type="project" value="UniProtKB-ARBA"/>
</dbReference>
<dbReference type="EMBL" id="FOAT01000028">
    <property type="protein sequence ID" value="SEL42300.1"/>
    <property type="molecule type" value="Genomic_DNA"/>
</dbReference>
<proteinExistence type="predicted"/>
<feature type="chain" id="PRO_5010357542" evidence="2">
    <location>
        <begin position="22"/>
        <end position="248"/>
    </location>
</feature>
<dbReference type="RefSeq" id="WP_074836247.1">
    <property type="nucleotide sequence ID" value="NZ_FOAT01000028.1"/>
</dbReference>
<dbReference type="PROSITE" id="PS51257">
    <property type="entry name" value="PROKAR_LIPOPROTEIN"/>
    <property type="match status" value="1"/>
</dbReference>
<feature type="compositionally biased region" description="Basic and acidic residues" evidence="1">
    <location>
        <begin position="44"/>
        <end position="59"/>
    </location>
</feature>
<accession>A0A1H7Q2I8</accession>
<dbReference type="Pfam" id="PF12682">
    <property type="entry name" value="Flavodoxin_4"/>
    <property type="match status" value="1"/>
</dbReference>
<dbReference type="OrthoDB" id="9806505at2"/>
<dbReference type="Gene3D" id="3.40.50.360">
    <property type="match status" value="1"/>
</dbReference>
<evidence type="ECO:0000256" key="2">
    <source>
        <dbReference type="SAM" id="SignalP"/>
    </source>
</evidence>
<dbReference type="Proteomes" id="UP000186015">
    <property type="component" value="Unassembled WGS sequence"/>
</dbReference>
<feature type="region of interest" description="Disordered" evidence="1">
    <location>
        <begin position="44"/>
        <end position="71"/>
    </location>
</feature>